<reference evidence="3 4" key="1">
    <citation type="submission" date="2017-08" db="EMBL/GenBank/DDBJ databases">
        <authorList>
            <person name="de Groot N.N."/>
        </authorList>
    </citation>
    <scope>NUCLEOTIDE SEQUENCE [LARGE SCALE GENOMIC DNA]</scope>
    <source>
        <strain evidence="3 4">JC228</strain>
    </source>
</reference>
<name>A0A285CI73_9BACI</name>
<dbReference type="RefSeq" id="WP_097157099.1">
    <property type="nucleotide sequence ID" value="NZ_JBEPMQ010000003.1"/>
</dbReference>
<evidence type="ECO:0000256" key="1">
    <source>
        <dbReference type="SAM" id="MobiDB-lite"/>
    </source>
</evidence>
<feature type="region of interest" description="Disordered" evidence="1">
    <location>
        <begin position="37"/>
        <end position="70"/>
    </location>
</feature>
<gene>
    <name evidence="3" type="ORF">SAMN05877753_101613</name>
</gene>
<evidence type="ECO:0000256" key="2">
    <source>
        <dbReference type="SAM" id="Phobius"/>
    </source>
</evidence>
<evidence type="ECO:0000313" key="3">
    <source>
        <dbReference type="EMBL" id="SNX67294.1"/>
    </source>
</evidence>
<dbReference type="Proteomes" id="UP000219546">
    <property type="component" value="Unassembled WGS sequence"/>
</dbReference>
<keyword evidence="4" id="KW-1185">Reference proteome</keyword>
<protein>
    <submittedName>
        <fullName evidence="3">Uncharacterized protein</fullName>
    </submittedName>
</protein>
<organism evidence="3 4">
    <name type="scientific">Bacillus oleivorans</name>
    <dbReference type="NCBI Taxonomy" id="1448271"/>
    <lineage>
        <taxon>Bacteria</taxon>
        <taxon>Bacillati</taxon>
        <taxon>Bacillota</taxon>
        <taxon>Bacilli</taxon>
        <taxon>Bacillales</taxon>
        <taxon>Bacillaceae</taxon>
        <taxon>Bacillus</taxon>
    </lineage>
</organism>
<keyword evidence="2" id="KW-0812">Transmembrane</keyword>
<keyword evidence="2" id="KW-0472">Membrane</keyword>
<keyword evidence="2" id="KW-1133">Transmembrane helix</keyword>
<dbReference type="AlphaFoldDB" id="A0A285CI73"/>
<feature type="compositionally biased region" description="Acidic residues" evidence="1">
    <location>
        <begin position="53"/>
        <end position="66"/>
    </location>
</feature>
<sequence>MKKWGKWGVYISATILMVLSVGYLIFSYNNENNANGEEPADLVGGGGAVNEDPQADDEGNTGDDNAEGPGELVDEAQAITITHDLLSGLRETFGRLGEEYKWSSVQDDWEQPGYTEPDFEIAKPHLLNYATEEFTVGTLRGILMEYYCFCDKLFIPDLHLDVRAEVLEVHKNLFVIKGISIANELGNGGLTGYLTVKNEDGKWKIDHWQWNNFSDEPINLTADEYLSYRDLYYEADDKLTFVKTIKMTGVIGFDGEPMYENAIEGEIDVHVFYNETYDYYFGIAANSSYSLSITESDLEKYQ</sequence>
<dbReference type="OrthoDB" id="2925580at2"/>
<evidence type="ECO:0000313" key="4">
    <source>
        <dbReference type="Proteomes" id="UP000219546"/>
    </source>
</evidence>
<accession>A0A285CI73</accession>
<proteinExistence type="predicted"/>
<feature type="transmembrane region" description="Helical" evidence="2">
    <location>
        <begin position="7"/>
        <end position="26"/>
    </location>
</feature>
<dbReference type="EMBL" id="OAOP01000001">
    <property type="protein sequence ID" value="SNX67294.1"/>
    <property type="molecule type" value="Genomic_DNA"/>
</dbReference>